<dbReference type="AlphaFoldDB" id="A0A8J6Y8U1"/>
<proteinExistence type="predicted"/>
<protein>
    <submittedName>
        <fullName evidence="1">Uncharacterized protein</fullName>
    </submittedName>
</protein>
<comment type="caution">
    <text evidence="1">The sequence shown here is derived from an EMBL/GenBank/DDBJ whole genome shotgun (WGS) entry which is preliminary data.</text>
</comment>
<sequence>MTYNFDPDRWMEAHRAVLEACRDRGEIDDAELEAELLELDQRYEEMVARLDGTYVIPAGRSNAGE</sequence>
<dbReference type="Proteomes" id="UP000598633">
    <property type="component" value="Unassembled WGS sequence"/>
</dbReference>
<accession>A0A8J6Y8U1</accession>
<organism evidence="1 2">
    <name type="scientific">Candidatus Sulfomarinibacter kjeldsenii</name>
    <dbReference type="NCBI Taxonomy" id="2885994"/>
    <lineage>
        <taxon>Bacteria</taxon>
        <taxon>Pseudomonadati</taxon>
        <taxon>Acidobacteriota</taxon>
        <taxon>Thermoanaerobaculia</taxon>
        <taxon>Thermoanaerobaculales</taxon>
        <taxon>Candidatus Sulfomarinibacteraceae</taxon>
        <taxon>Candidatus Sulfomarinibacter</taxon>
    </lineage>
</organism>
<dbReference type="EMBL" id="JACXWA010000072">
    <property type="protein sequence ID" value="MBD3870614.1"/>
    <property type="molecule type" value="Genomic_DNA"/>
</dbReference>
<evidence type="ECO:0000313" key="2">
    <source>
        <dbReference type="Proteomes" id="UP000598633"/>
    </source>
</evidence>
<evidence type="ECO:0000313" key="1">
    <source>
        <dbReference type="EMBL" id="MBD3870614.1"/>
    </source>
</evidence>
<name>A0A8J6Y8U1_9BACT</name>
<reference evidence="1 2" key="1">
    <citation type="submission" date="2020-08" db="EMBL/GenBank/DDBJ databases">
        <title>Acidobacteriota in marine sediments use diverse sulfur dissimilation pathways.</title>
        <authorList>
            <person name="Wasmund K."/>
        </authorList>
    </citation>
    <scope>NUCLEOTIDE SEQUENCE [LARGE SCALE GENOMIC DNA]</scope>
    <source>
        <strain evidence="1">MAG AM3-A</strain>
    </source>
</reference>
<gene>
    <name evidence="1" type="ORF">IFJ97_04570</name>
</gene>